<dbReference type="OrthoDB" id="3571220at2"/>
<evidence type="ECO:0000313" key="1">
    <source>
        <dbReference type="EMBL" id="OIJ68976.1"/>
    </source>
</evidence>
<dbReference type="STRING" id="1428628.WN71_005875"/>
<dbReference type="RefSeq" id="WP_046583461.1">
    <property type="nucleotide sequence ID" value="NZ_LAVA02000011.1"/>
</dbReference>
<dbReference type="AlphaFoldDB" id="A0A1J4P330"/>
<evidence type="ECO:0000313" key="2">
    <source>
        <dbReference type="Proteomes" id="UP000034196"/>
    </source>
</evidence>
<proteinExistence type="predicted"/>
<accession>A0A1J4P330</accession>
<reference evidence="1" key="1">
    <citation type="submission" date="2016-10" db="EMBL/GenBank/DDBJ databases">
        <title>Genome sequence of Streptomyces mangrovisoli MUSC 149.</title>
        <authorList>
            <person name="Lee L.-H."/>
            <person name="Ser H.-L."/>
        </authorList>
    </citation>
    <scope>NUCLEOTIDE SEQUENCE [LARGE SCALE GENOMIC DNA]</scope>
    <source>
        <strain evidence="1">MUSC 149</strain>
    </source>
</reference>
<dbReference type="Proteomes" id="UP000034196">
    <property type="component" value="Unassembled WGS sequence"/>
</dbReference>
<dbReference type="EMBL" id="LAVA02000011">
    <property type="protein sequence ID" value="OIJ68976.1"/>
    <property type="molecule type" value="Genomic_DNA"/>
</dbReference>
<keyword evidence="2" id="KW-1185">Reference proteome</keyword>
<name>A0A1J4P330_9ACTN</name>
<sequence length="201" mass="21671">MSARPRLRFTGWIAGLGTSSGTRLVLGHWTRTPFGPFSDVMVERPDGHRLLLAPSRQAATFVADTYTFDDVRVEPVGVTVAAGTWTVRAPSLDLSFTTGRRTALGLLLRAVPRRLSARPAWTLVTDLPARLLLGIRTRGSTRGGRREWYGAHDVRRITAASAVCEGAPLGGLAPVEPPVRFGFASTPRTPSVVRVTTTVAT</sequence>
<protein>
    <submittedName>
        <fullName evidence="1">Uncharacterized protein</fullName>
    </submittedName>
</protein>
<gene>
    <name evidence="1" type="ORF">WN71_005875</name>
</gene>
<organism evidence="1 2">
    <name type="scientific">Streptomyces mangrovisoli</name>
    <dbReference type="NCBI Taxonomy" id="1428628"/>
    <lineage>
        <taxon>Bacteria</taxon>
        <taxon>Bacillati</taxon>
        <taxon>Actinomycetota</taxon>
        <taxon>Actinomycetes</taxon>
        <taxon>Kitasatosporales</taxon>
        <taxon>Streptomycetaceae</taxon>
        <taxon>Streptomyces</taxon>
    </lineage>
</organism>
<comment type="caution">
    <text evidence="1">The sequence shown here is derived from an EMBL/GenBank/DDBJ whole genome shotgun (WGS) entry which is preliminary data.</text>
</comment>